<evidence type="ECO:0000259" key="2">
    <source>
        <dbReference type="Pfam" id="PF07859"/>
    </source>
</evidence>
<organism evidence="3 4">
    <name type="scientific">Cryptococcus depauperatus CBS 7841</name>
    <dbReference type="NCBI Taxonomy" id="1295531"/>
    <lineage>
        <taxon>Eukaryota</taxon>
        <taxon>Fungi</taxon>
        <taxon>Dikarya</taxon>
        <taxon>Basidiomycota</taxon>
        <taxon>Agaricomycotina</taxon>
        <taxon>Tremellomycetes</taxon>
        <taxon>Tremellales</taxon>
        <taxon>Cryptococcaceae</taxon>
        <taxon>Cryptococcus</taxon>
    </lineage>
</organism>
<keyword evidence="4" id="KW-1185">Reference proteome</keyword>
<reference evidence="3" key="1">
    <citation type="submission" date="2016-06" db="EMBL/GenBank/DDBJ databases">
        <authorList>
            <person name="Cuomo C."/>
            <person name="Litvintseva A."/>
            <person name="Heitman J."/>
            <person name="Chen Y."/>
            <person name="Sun S."/>
            <person name="Springer D."/>
            <person name="Dromer F."/>
            <person name="Young S."/>
            <person name="Zeng Q."/>
            <person name="Chapman S."/>
            <person name="Gujja S."/>
            <person name="Saif S."/>
            <person name="Birren B."/>
        </authorList>
    </citation>
    <scope>NUCLEOTIDE SEQUENCE</scope>
    <source>
        <strain evidence="3">CBS 7841</strain>
    </source>
</reference>
<keyword evidence="1" id="KW-0378">Hydrolase</keyword>
<dbReference type="EMBL" id="CP143785">
    <property type="protein sequence ID" value="WVN86120.1"/>
    <property type="molecule type" value="Genomic_DNA"/>
</dbReference>
<gene>
    <name evidence="3" type="ORF">L203_101281</name>
</gene>
<sequence length="338" mass="37037">MSSSTKHPQSNPNPASYWSLALRAKGLRAAAAVGLGIHHYAPPVVPSPTRTKWIDATLGDKKGKRVIRLDIYSPEQVKDEDTNRPGVIIFHGGGFVLGYGTDDARWAVGINKQLGAVAIAVSYRLSPENPFPTAVEDCATAILHVANNASYYGFDPTKLFVSGFSAGANLALTSHHLLQSPSTWGYTLPSKPPRVRGIVAFYPLLDYSLSRSQKRDSCVKPQFTLAPSLTTLFDSSYLPPSVDLSDARLSPALAPNDMINKLPPVHMTLCEYDMLYAEGISFQKRLEKEGKEVSVRVLKGERHAWDKPPPLAPKGSVQVEYEAAVAVMESWLEYKKEM</sequence>
<dbReference type="KEGG" id="cdep:91085494"/>
<reference evidence="3" key="3">
    <citation type="submission" date="2024-01" db="EMBL/GenBank/DDBJ databases">
        <authorList>
            <person name="Coelho M.A."/>
            <person name="David-Palma M."/>
            <person name="Shea T."/>
            <person name="Sun S."/>
            <person name="Cuomo C.A."/>
            <person name="Heitman J."/>
        </authorList>
    </citation>
    <scope>NUCLEOTIDE SEQUENCE</scope>
    <source>
        <strain evidence="3">CBS 7841</strain>
    </source>
</reference>
<accession>A0AAJ8JPK2</accession>
<dbReference type="InterPro" id="IPR050300">
    <property type="entry name" value="GDXG_lipolytic_enzyme"/>
</dbReference>
<name>A0AAJ8JPK2_9TREE</name>
<evidence type="ECO:0000313" key="4">
    <source>
        <dbReference type="Proteomes" id="UP000094043"/>
    </source>
</evidence>
<evidence type="ECO:0000256" key="1">
    <source>
        <dbReference type="ARBA" id="ARBA00022801"/>
    </source>
</evidence>
<dbReference type="PANTHER" id="PTHR48081">
    <property type="entry name" value="AB HYDROLASE SUPERFAMILY PROTEIN C4A8.06C"/>
    <property type="match status" value="1"/>
</dbReference>
<feature type="domain" description="Alpha/beta hydrolase fold-3" evidence="2">
    <location>
        <begin position="87"/>
        <end position="305"/>
    </location>
</feature>
<dbReference type="PANTHER" id="PTHR48081:SF8">
    <property type="entry name" value="ALPHA_BETA HYDROLASE FOLD-3 DOMAIN-CONTAINING PROTEIN-RELATED"/>
    <property type="match status" value="1"/>
</dbReference>
<dbReference type="GO" id="GO:0016787">
    <property type="term" value="F:hydrolase activity"/>
    <property type="evidence" value="ECO:0007669"/>
    <property type="project" value="UniProtKB-KW"/>
</dbReference>
<dbReference type="InterPro" id="IPR013094">
    <property type="entry name" value="AB_hydrolase_3"/>
</dbReference>
<dbReference type="AlphaFoldDB" id="A0AAJ8JPK2"/>
<reference evidence="3" key="2">
    <citation type="journal article" date="2022" name="Elife">
        <title>Obligate sexual reproduction of a homothallic fungus closely related to the Cryptococcus pathogenic species complex.</title>
        <authorList>
            <person name="Passer A.R."/>
            <person name="Clancey S.A."/>
            <person name="Shea T."/>
            <person name="David-Palma M."/>
            <person name="Averette A.F."/>
            <person name="Boekhout T."/>
            <person name="Porcel B.M."/>
            <person name="Nowrousian M."/>
            <person name="Cuomo C.A."/>
            <person name="Sun S."/>
            <person name="Heitman J."/>
            <person name="Coelho M.A."/>
        </authorList>
    </citation>
    <scope>NUCLEOTIDE SEQUENCE</scope>
    <source>
        <strain evidence="3">CBS 7841</strain>
    </source>
</reference>
<protein>
    <recommendedName>
        <fullName evidence="2">Alpha/beta hydrolase fold-3 domain-containing protein</fullName>
    </recommendedName>
</protein>
<dbReference type="InterPro" id="IPR029058">
    <property type="entry name" value="AB_hydrolase_fold"/>
</dbReference>
<dbReference type="GeneID" id="91085494"/>
<dbReference type="RefSeq" id="XP_066066820.1">
    <property type="nucleotide sequence ID" value="XM_066210723.1"/>
</dbReference>
<dbReference type="SUPFAM" id="SSF53474">
    <property type="entry name" value="alpha/beta-Hydrolases"/>
    <property type="match status" value="1"/>
</dbReference>
<proteinExistence type="predicted"/>
<dbReference type="Proteomes" id="UP000094043">
    <property type="component" value="Chromosome 2"/>
</dbReference>
<evidence type="ECO:0000313" key="3">
    <source>
        <dbReference type="EMBL" id="WVN86120.1"/>
    </source>
</evidence>
<dbReference type="Gene3D" id="3.40.50.1820">
    <property type="entry name" value="alpha/beta hydrolase"/>
    <property type="match status" value="1"/>
</dbReference>
<dbReference type="Pfam" id="PF07859">
    <property type="entry name" value="Abhydrolase_3"/>
    <property type="match status" value="1"/>
</dbReference>